<dbReference type="RefSeq" id="XP_067918767.1">
    <property type="nucleotide sequence ID" value="XM_068069256.1"/>
</dbReference>
<organism evidence="2 3">
    <name type="scientific">Cystoisospora suis</name>
    <dbReference type="NCBI Taxonomy" id="483139"/>
    <lineage>
        <taxon>Eukaryota</taxon>
        <taxon>Sar</taxon>
        <taxon>Alveolata</taxon>
        <taxon>Apicomplexa</taxon>
        <taxon>Conoidasida</taxon>
        <taxon>Coccidia</taxon>
        <taxon>Eucoccidiorida</taxon>
        <taxon>Eimeriorina</taxon>
        <taxon>Sarcocystidae</taxon>
        <taxon>Cystoisospora</taxon>
    </lineage>
</organism>
<dbReference type="GeneID" id="94432467"/>
<evidence type="ECO:0000313" key="3">
    <source>
        <dbReference type="Proteomes" id="UP000221165"/>
    </source>
</evidence>
<sequence>WQRRWFSTQALLLRDLALLATVYFVGYRLAGIQSLLDIVSAVPQTPAAAASSSPLVTVFFFALLLVLCGALAIIAGTLWFALFVHANESASGLFSPWTAVNHAVAMCLNTAMLVPYKPKRAGCPYEAPAIRPCLFDCCFRFLHLAGANCWQTSFFACLAFFCALAYSSFSLGFLKEVVIFYVAPYFVCNVWMAYYYGLLESGGPHDVANEENAVNFKFASPLALRWMKQVHEERCSKGQDGVGGVMWKGIDSLHHHLPRKHLVQALTFGVSRQGICEATRIIGQRLETLPGDFTVDAASEEEAATAAPSTPQSPTDLADSLEVRETEFAKCPSC</sequence>
<dbReference type="AlphaFoldDB" id="A0A2C6KKP2"/>
<accession>A0A2C6KKP2</accession>
<feature type="non-terminal residue" evidence="2">
    <location>
        <position position="1"/>
    </location>
</feature>
<feature type="transmembrane region" description="Helical" evidence="1">
    <location>
        <begin position="56"/>
        <end position="84"/>
    </location>
</feature>
<gene>
    <name evidence="2" type="ORF">CSUI_009137</name>
</gene>
<dbReference type="Proteomes" id="UP000221165">
    <property type="component" value="Unassembled WGS sequence"/>
</dbReference>
<comment type="caution">
    <text evidence="2">The sequence shown here is derived from an EMBL/GenBank/DDBJ whole genome shotgun (WGS) entry which is preliminary data.</text>
</comment>
<feature type="transmembrane region" description="Helical" evidence="1">
    <location>
        <begin position="178"/>
        <end position="196"/>
    </location>
</feature>
<protein>
    <submittedName>
        <fullName evidence="2">Fatty acyl</fullName>
    </submittedName>
</protein>
<evidence type="ECO:0000313" key="2">
    <source>
        <dbReference type="EMBL" id="PHJ17042.1"/>
    </source>
</evidence>
<reference evidence="2 3" key="1">
    <citation type="journal article" date="2017" name="Int. J. Parasitol.">
        <title>The genome of the protozoan parasite Cystoisospora suis and a reverse vaccinology approach to identify vaccine candidates.</title>
        <authorList>
            <person name="Palmieri N."/>
            <person name="Shrestha A."/>
            <person name="Ruttkowski B."/>
            <person name="Beck T."/>
            <person name="Vogl C."/>
            <person name="Tomley F."/>
            <person name="Blake D.P."/>
            <person name="Joachim A."/>
        </authorList>
    </citation>
    <scope>NUCLEOTIDE SEQUENCE [LARGE SCALE GENOMIC DNA]</scope>
    <source>
        <strain evidence="2 3">Wien I</strain>
    </source>
</reference>
<proteinExistence type="predicted"/>
<feature type="transmembrane region" description="Helical" evidence="1">
    <location>
        <begin position="141"/>
        <end position="166"/>
    </location>
</feature>
<keyword evidence="1" id="KW-0812">Transmembrane</keyword>
<feature type="transmembrane region" description="Helical" evidence="1">
    <location>
        <begin position="12"/>
        <end position="36"/>
    </location>
</feature>
<dbReference type="VEuPathDB" id="ToxoDB:CSUI_009137"/>
<keyword evidence="3" id="KW-1185">Reference proteome</keyword>
<keyword evidence="1" id="KW-1133">Transmembrane helix</keyword>
<evidence type="ECO:0000256" key="1">
    <source>
        <dbReference type="SAM" id="Phobius"/>
    </source>
</evidence>
<dbReference type="EMBL" id="MIGC01005323">
    <property type="protein sequence ID" value="PHJ17042.1"/>
    <property type="molecule type" value="Genomic_DNA"/>
</dbReference>
<keyword evidence="1" id="KW-0472">Membrane</keyword>
<name>A0A2C6KKP2_9APIC</name>